<evidence type="ECO:0000313" key="3">
    <source>
        <dbReference type="EMBL" id="ALO13790.1"/>
    </source>
</evidence>
<dbReference type="Proteomes" id="UP000064893">
    <property type="component" value="Chromosome"/>
</dbReference>
<keyword evidence="1" id="KW-1133">Transmembrane helix</keyword>
<evidence type="ECO:0000313" key="2">
    <source>
        <dbReference type="EMBL" id="ALO13777.1"/>
    </source>
</evidence>
<dbReference type="KEGG" id="blq:L21SP5_00108"/>
<dbReference type="EMBL" id="CP013118">
    <property type="protein sequence ID" value="ALO13777.1"/>
    <property type="molecule type" value="Genomic_DNA"/>
</dbReference>
<dbReference type="EMBL" id="CP013118">
    <property type="protein sequence ID" value="ALO13790.1"/>
    <property type="molecule type" value="Genomic_DNA"/>
</dbReference>
<accession>A0A0S2HUP7</accession>
<dbReference type="RefSeq" id="WP_057951413.1">
    <property type="nucleotide sequence ID" value="NZ_CP013118.1"/>
</dbReference>
<evidence type="ECO:0000256" key="1">
    <source>
        <dbReference type="SAM" id="Phobius"/>
    </source>
</evidence>
<keyword evidence="4" id="KW-1185">Reference proteome</keyword>
<evidence type="ECO:0000313" key="4">
    <source>
        <dbReference type="Proteomes" id="UP000064893"/>
    </source>
</evidence>
<feature type="transmembrane region" description="Helical" evidence="1">
    <location>
        <begin position="135"/>
        <end position="155"/>
    </location>
</feature>
<dbReference type="OrthoDB" id="1123150at2"/>
<dbReference type="AlphaFoldDB" id="A0A0S2HUP7"/>
<name>A0A0S2HUP7_9BACT</name>
<organism evidence="2 4">
    <name type="scientific">Salinivirga cyanobacteriivorans</name>
    <dbReference type="NCBI Taxonomy" id="1307839"/>
    <lineage>
        <taxon>Bacteria</taxon>
        <taxon>Pseudomonadati</taxon>
        <taxon>Bacteroidota</taxon>
        <taxon>Bacteroidia</taxon>
        <taxon>Bacteroidales</taxon>
        <taxon>Salinivirgaceae</taxon>
        <taxon>Salinivirga</taxon>
    </lineage>
</organism>
<sequence length="181" mass="20870">MGVPEKYTYYWTIFSGFPFGIGSFIAGIYLFITISPNPVGLERFGGVIKNYGVKEVIEKSEAYPDTKRELFYVEIQTDKEFYSDLGKHKDLLVKYFNGKDLIENSVTVWTEKNEMYIEQLSVNGKVILKYKPPYWMAWTFLIMGILVTVGAILYLRKYSADIAQEKGFLRKFLSGKNKGSE</sequence>
<dbReference type="KEGG" id="blq:L21SP5_00095"/>
<proteinExistence type="predicted"/>
<feature type="transmembrane region" description="Helical" evidence="1">
    <location>
        <begin position="7"/>
        <end position="32"/>
    </location>
</feature>
<gene>
    <name evidence="2" type="ORF">L21SP5_00095</name>
    <name evidence="3" type="ORF">L21SP5_00108</name>
</gene>
<keyword evidence="1" id="KW-0812">Transmembrane</keyword>
<reference evidence="2 4" key="1">
    <citation type="submission" date="2015-11" db="EMBL/GenBank/DDBJ databases">
        <title>Description and complete genome sequence of a novel strain predominating in hypersaline microbial mats and representing a new family of the Bacteriodetes phylum.</title>
        <authorList>
            <person name="Spring S."/>
            <person name="Bunk B."/>
            <person name="Sproer C."/>
            <person name="Klenk H.-P."/>
        </authorList>
    </citation>
    <scope>NUCLEOTIDE SEQUENCE [LARGE SCALE GENOMIC DNA]</scope>
    <source>
        <strain evidence="2 4">L21-Spi-D4</strain>
    </source>
</reference>
<dbReference type="STRING" id="1307839.L21SP5_00095"/>
<keyword evidence="1" id="KW-0472">Membrane</keyword>
<protein>
    <submittedName>
        <fullName evidence="2">Uncharacterized protein</fullName>
    </submittedName>
</protein>